<dbReference type="Gene3D" id="2.120.10.30">
    <property type="entry name" value="TolB, C-terminal domain"/>
    <property type="match status" value="2"/>
</dbReference>
<dbReference type="Proteomes" id="UP000887564">
    <property type="component" value="Unplaced"/>
</dbReference>
<evidence type="ECO:0000313" key="2">
    <source>
        <dbReference type="WBParaSite" id="PEQ_0000019501-mRNA-1"/>
    </source>
</evidence>
<organism evidence="1 2">
    <name type="scientific">Parascaris equorum</name>
    <name type="common">Equine roundworm</name>
    <dbReference type="NCBI Taxonomy" id="6256"/>
    <lineage>
        <taxon>Eukaryota</taxon>
        <taxon>Metazoa</taxon>
        <taxon>Ecdysozoa</taxon>
        <taxon>Nematoda</taxon>
        <taxon>Chromadorea</taxon>
        <taxon>Rhabditida</taxon>
        <taxon>Spirurina</taxon>
        <taxon>Ascaridomorpha</taxon>
        <taxon>Ascaridoidea</taxon>
        <taxon>Ascarididae</taxon>
        <taxon>Parascaris</taxon>
    </lineage>
</organism>
<reference evidence="2" key="1">
    <citation type="submission" date="2022-11" db="UniProtKB">
        <authorList>
            <consortium name="WormBaseParasite"/>
        </authorList>
    </citation>
    <scope>IDENTIFICATION</scope>
</reference>
<dbReference type="InterPro" id="IPR000033">
    <property type="entry name" value="LDLR_classB_rpt"/>
</dbReference>
<dbReference type="AlphaFoldDB" id="A0A914R0Q8"/>
<accession>A0A914R0Q8</accession>
<dbReference type="PANTHER" id="PTHR46513:SF44">
    <property type="entry name" value="LDL RECEPTOR RELATED PROTEIN 4"/>
    <property type="match status" value="1"/>
</dbReference>
<dbReference type="SMART" id="SM00135">
    <property type="entry name" value="LY"/>
    <property type="match status" value="2"/>
</dbReference>
<dbReference type="WBParaSite" id="PEQ_0000019501-mRNA-1">
    <property type="protein sequence ID" value="PEQ_0000019501-mRNA-1"/>
    <property type="gene ID" value="PEQ_0000019501"/>
</dbReference>
<dbReference type="InterPro" id="IPR050778">
    <property type="entry name" value="Cueball_EGF_LRP_Nidogen"/>
</dbReference>
<dbReference type="InterPro" id="IPR011042">
    <property type="entry name" value="6-blade_b-propeller_TolB-like"/>
</dbReference>
<evidence type="ECO:0000313" key="1">
    <source>
        <dbReference type="Proteomes" id="UP000887564"/>
    </source>
</evidence>
<keyword evidence="1" id="KW-1185">Reference proteome</keyword>
<sequence length="231" mass="26250">MGRIERAWLDGTHRVILVRIVLEEDAWPNGIAIDPEQDRIFWAEGRRSLIKSAVLRDGSDVTVFSSSVNHPYSLSKLGNTLYCNSLYGRKISAIRIPPQNETLFGERLAVISDSVIYGQMGIRAVSLNHVPHDRMDREDVCVRISYALSIFGKTGVLAGSSRQRLFWVAEGRGRFTRANLRSAFFNGSDVRTVLESVSINHLSIDWITGNIYWLVFERRHLKTFHSLIFIS</sequence>
<name>A0A914R0Q8_PAREQ</name>
<protein>
    <submittedName>
        <fullName evidence="2">Adipocyte plasma membrane-associated protein</fullName>
    </submittedName>
</protein>
<dbReference type="SUPFAM" id="SSF63825">
    <property type="entry name" value="YWTD domain"/>
    <property type="match status" value="1"/>
</dbReference>
<dbReference type="PANTHER" id="PTHR46513">
    <property type="entry name" value="VITELLOGENIN RECEPTOR-LIKE PROTEIN-RELATED-RELATED"/>
    <property type="match status" value="1"/>
</dbReference>
<proteinExistence type="predicted"/>